<evidence type="ECO:0000256" key="1">
    <source>
        <dbReference type="SAM" id="Coils"/>
    </source>
</evidence>
<accession>A0A0G4PQM2</accession>
<dbReference type="EMBL" id="HG793163">
    <property type="protein sequence ID" value="CRL28762.1"/>
    <property type="molecule type" value="Genomic_DNA"/>
</dbReference>
<organism evidence="2 3">
    <name type="scientific">Penicillium camemberti (strain FM 013)</name>
    <dbReference type="NCBI Taxonomy" id="1429867"/>
    <lineage>
        <taxon>Eukaryota</taxon>
        <taxon>Fungi</taxon>
        <taxon>Dikarya</taxon>
        <taxon>Ascomycota</taxon>
        <taxon>Pezizomycotina</taxon>
        <taxon>Eurotiomycetes</taxon>
        <taxon>Eurotiomycetidae</taxon>
        <taxon>Eurotiales</taxon>
        <taxon>Aspergillaceae</taxon>
        <taxon>Penicillium</taxon>
    </lineage>
</organism>
<name>A0A0G4PQM2_PENC3</name>
<evidence type="ECO:0000313" key="3">
    <source>
        <dbReference type="Proteomes" id="UP000053732"/>
    </source>
</evidence>
<proteinExistence type="predicted"/>
<evidence type="ECO:0000313" key="2">
    <source>
        <dbReference type="EMBL" id="CRL28762.1"/>
    </source>
</evidence>
<dbReference type="AlphaFoldDB" id="A0A0G4PQM2"/>
<dbReference type="Proteomes" id="UP000053732">
    <property type="component" value="Unassembled WGS sequence"/>
</dbReference>
<keyword evidence="1" id="KW-0175">Coiled coil</keyword>
<sequence>MSSPKFSVPESLNDWRKLVASKSGLQKTTLHDEQLASASKIGVKQFLLLRVIWNIHRTPQIVKLSDMQGWIEEAEKKLRSYQSWSTYCESIDLREERSSKERLGEPSKTTPEGNFAIARHYQLEVVKAESEVNPEAFDTPIAARTHAKTDPSLAKGMAGGFFSWTMRAQAQAQAQAQIQAQAQAPARQIQSRGNWTRFCTPPTKDEQIVNTALIVFFNALTTHFDFYSNWTLHRKPFIATFENAQFEARTDGYLDSPGGKTRAIIEVKPVLRSRHRLPIQMQESAQMVAWIRSDDDLSQRTNTTRFIISQDRHEVFVTVAEYNQNYLEYLRNTEPSSPEDSSSFLTMNQYGPWNISSKSSVKEIGTILLAITLRAEKEIKEEIKEEIKRKENEEEIKKKENEEV</sequence>
<protein>
    <submittedName>
        <fullName evidence="2">Str. FM013</fullName>
    </submittedName>
</protein>
<reference evidence="2 3" key="1">
    <citation type="journal article" date="2014" name="Nat. Commun.">
        <title>Multiple recent horizontal transfers of a large genomic region in cheese making fungi.</title>
        <authorList>
            <person name="Cheeseman K."/>
            <person name="Ropars J."/>
            <person name="Renault P."/>
            <person name="Dupont J."/>
            <person name="Gouzy J."/>
            <person name="Branca A."/>
            <person name="Abraham A.L."/>
            <person name="Ceppi M."/>
            <person name="Conseiller E."/>
            <person name="Debuchy R."/>
            <person name="Malagnac F."/>
            <person name="Goarin A."/>
            <person name="Silar P."/>
            <person name="Lacoste S."/>
            <person name="Sallet E."/>
            <person name="Bensimon A."/>
            <person name="Giraud T."/>
            <person name="Brygoo Y."/>
        </authorList>
    </citation>
    <scope>NUCLEOTIDE SEQUENCE [LARGE SCALE GENOMIC DNA]</scope>
    <source>
        <strain evidence="3">FM 013</strain>
    </source>
</reference>
<gene>
    <name evidence="2" type="ORF">PCAMFM013_S030g000049</name>
</gene>
<dbReference type="STRING" id="1429867.A0A0G4PQM2"/>
<feature type="coiled-coil region" evidence="1">
    <location>
        <begin position="373"/>
        <end position="404"/>
    </location>
</feature>
<keyword evidence="3" id="KW-1185">Reference proteome</keyword>